<reference evidence="2 3" key="1">
    <citation type="submission" date="2024-07" db="EMBL/GenBank/DDBJ databases">
        <title>Characterization of a bacterium isolated from hydrolysated instant sea cucumber by whole-genome sequencing and metabolomics.</title>
        <authorList>
            <person name="Luo X."/>
            <person name="Zhang Z."/>
            <person name="Zheng Z."/>
            <person name="Zhang W."/>
            <person name="Ming T."/>
            <person name="Jiao L."/>
            <person name="Su X."/>
            <person name="Kong F."/>
            <person name="Xu J."/>
        </authorList>
    </citation>
    <scope>NUCLEOTIDE SEQUENCE [LARGE SCALE GENOMIC DNA]</scope>
    <source>
        <strain evidence="2 3">XL-2024</strain>
    </source>
</reference>
<keyword evidence="3" id="KW-1185">Reference proteome</keyword>
<comment type="caution">
    <text evidence="2">The sequence shown here is derived from an EMBL/GenBank/DDBJ whole genome shotgun (WGS) entry which is preliminary data.</text>
</comment>
<feature type="domain" description="ATP-grasp" evidence="1">
    <location>
        <begin position="140"/>
        <end position="296"/>
    </location>
</feature>
<proteinExistence type="predicted"/>
<gene>
    <name evidence="2" type="ORF">AB1300_00325</name>
</gene>
<organism evidence="2 3">
    <name type="scientific">Lysinibacillus xylanilyticus</name>
    <dbReference type="NCBI Taxonomy" id="582475"/>
    <lineage>
        <taxon>Bacteria</taxon>
        <taxon>Bacillati</taxon>
        <taxon>Bacillota</taxon>
        <taxon>Bacilli</taxon>
        <taxon>Bacillales</taxon>
        <taxon>Bacillaceae</taxon>
        <taxon>Lysinibacillus</taxon>
    </lineage>
</organism>
<accession>A0ABV3VQC7</accession>
<sequence>MRILFCSDPLNSRSVDVDYELEMNTAKSLGFKVDLVHLEDLLDHKVQQALRLIETSHTLETVIYRGWMLSPEHYEKLYQGLLKKNLELINDPAQYVACHYFPNSYPIVKDYTPKSRWLEIDAVHQDYNSIYESVAEFHQQPILIKDYVKSRKHEWEDACFIPDASDKKQLDFVVKNFIERQGQDLNGGIVFREFISLEKVAEHPKSGMPLSREYRLMFFKRQLLQVLDYWEEVTYDYEQPNLDIFIQLASQFNSNLFSIDIGKTVDGRWLIIEVGDGQVSGLPGNAVDVENFYKSLKEDMYEPSI</sequence>
<evidence type="ECO:0000313" key="2">
    <source>
        <dbReference type="EMBL" id="MEX3743571.1"/>
    </source>
</evidence>
<name>A0ABV3VQC7_9BACI</name>
<dbReference type="RefSeq" id="WP_368634620.1">
    <property type="nucleotide sequence ID" value="NZ_JBFRHK010000001.1"/>
</dbReference>
<dbReference type="InterPro" id="IPR025643">
    <property type="entry name" value="R2K_3"/>
</dbReference>
<dbReference type="Proteomes" id="UP001558534">
    <property type="component" value="Unassembled WGS sequence"/>
</dbReference>
<evidence type="ECO:0000313" key="3">
    <source>
        <dbReference type="Proteomes" id="UP001558534"/>
    </source>
</evidence>
<evidence type="ECO:0000259" key="1">
    <source>
        <dbReference type="Pfam" id="PF14243"/>
    </source>
</evidence>
<protein>
    <submittedName>
        <fullName evidence="2">ATP-grasp domain-containing protein</fullName>
    </submittedName>
</protein>
<dbReference type="EMBL" id="JBFRHK010000001">
    <property type="protein sequence ID" value="MEX3743571.1"/>
    <property type="molecule type" value="Genomic_DNA"/>
</dbReference>
<dbReference type="Pfam" id="PF14243">
    <property type="entry name" value="R2K_3"/>
    <property type="match status" value="1"/>
</dbReference>